<protein>
    <submittedName>
        <fullName evidence="1">Uncharacterized protein</fullName>
    </submittedName>
</protein>
<proteinExistence type="predicted"/>
<comment type="caution">
    <text evidence="1">The sequence shown here is derived from an EMBL/GenBank/DDBJ whole genome shotgun (WGS) entry which is preliminary data.</text>
</comment>
<accession>A0A926DMU7</accession>
<dbReference type="Proteomes" id="UP000611762">
    <property type="component" value="Unassembled WGS sequence"/>
</dbReference>
<dbReference type="EMBL" id="JACRSU010000001">
    <property type="protein sequence ID" value="MBC8540119.1"/>
    <property type="molecule type" value="Genomic_DNA"/>
</dbReference>
<keyword evidence="2" id="KW-1185">Reference proteome</keyword>
<gene>
    <name evidence="1" type="ORF">H8698_03905</name>
</gene>
<organism evidence="1 2">
    <name type="scientific">Congzhengia minquanensis</name>
    <dbReference type="NCBI Taxonomy" id="2763657"/>
    <lineage>
        <taxon>Bacteria</taxon>
        <taxon>Bacillati</taxon>
        <taxon>Bacillota</taxon>
        <taxon>Clostridia</taxon>
        <taxon>Eubacteriales</taxon>
        <taxon>Oscillospiraceae</taxon>
        <taxon>Congzhengia</taxon>
    </lineage>
</organism>
<name>A0A926DMU7_9FIRM</name>
<dbReference type="AlphaFoldDB" id="A0A926DMU7"/>
<sequence>MELMKLHADREKVFQEITAIVQKGKITTEGGLKFNGEELGSRIWYRLCDILYATGIAENFQVAETIIANYNPRMCHFTPAIVSLLYRKYETVMSQQAKEKIKDYLLSVRDEFMGHDLDFIGVNDNFPMMSTLTAMNMAAMFDDDVMQKEAERRLKQLECLLKRRGVLSEYTSVVYSALQINVLARLTEYATCEAFKTIAQNAQIRVWADLISHYHPFIGRFAGPNSRAYIGDTNGATIFETKWFTNLLNTEKQFFPDELKDMESIVSYGYYNLEEFTLTKELFDFVHKKEFPMRFLAKSEFSASTDSTPEEAFRDYTKEDDFYEYPAGVTDVETYMTRDYAVGTATKDFHNGVQTNSFTLIYKRTETAESAKDVRNVFCRYLINDAPADKPKPFVEQGRNTAFQKDGTAMVLYKPKIKGNPPTYLGLSKAETEHYKKQEIPGNVDVSSLKLSIFFPLREGNEPDEIRIGDKVLSGNVGASVDLAPVFVKDGGVYLSFQPLFVTDKGRKAAVTVTKEEHYIIISFYNYEGEVKDFKKRDFLHIRNGFVFSVKTNEECPSFDAFVDGVKKTKITDRLETSMHQRQTYIRAVTYESENMKLSCEYSPASEGIKHMACNDFCFDAPKLYISNFDYMDLPYMKE</sequence>
<evidence type="ECO:0000313" key="2">
    <source>
        <dbReference type="Proteomes" id="UP000611762"/>
    </source>
</evidence>
<reference evidence="1" key="1">
    <citation type="submission" date="2020-08" db="EMBL/GenBank/DDBJ databases">
        <title>Genome public.</title>
        <authorList>
            <person name="Liu C."/>
            <person name="Sun Q."/>
        </authorList>
    </citation>
    <scope>NUCLEOTIDE SEQUENCE</scope>
    <source>
        <strain evidence="1">H8</strain>
    </source>
</reference>
<dbReference type="RefSeq" id="WP_249311248.1">
    <property type="nucleotide sequence ID" value="NZ_JACRSU010000001.1"/>
</dbReference>
<evidence type="ECO:0000313" key="1">
    <source>
        <dbReference type="EMBL" id="MBC8540119.1"/>
    </source>
</evidence>